<feature type="domain" description="C2H2-type" evidence="14">
    <location>
        <begin position="126"/>
        <end position="153"/>
    </location>
</feature>
<dbReference type="FunFam" id="3.30.160.60:FF:000621">
    <property type="entry name" value="FLT3-interacting zinc finger 1"/>
    <property type="match status" value="1"/>
</dbReference>
<keyword evidence="16" id="KW-1185">Reference proteome</keyword>
<evidence type="ECO:0000256" key="8">
    <source>
        <dbReference type="ARBA" id="ARBA00023015"/>
    </source>
</evidence>
<name>A0A8C6SNW7_9GOBI</name>
<evidence type="ECO:0000313" key="15">
    <source>
        <dbReference type="Ensembl" id="ENSNMLP00000008109.1"/>
    </source>
</evidence>
<feature type="region of interest" description="Disordered" evidence="13">
    <location>
        <begin position="240"/>
        <end position="296"/>
    </location>
</feature>
<comment type="function">
    <text evidence="1">May be involved in transcriptional regulation.</text>
</comment>
<dbReference type="FunFam" id="3.30.160.60:FF:000065">
    <property type="entry name" value="B-cell CLL/lymphoma 6, member B"/>
    <property type="match status" value="1"/>
</dbReference>
<keyword evidence="4" id="KW-0479">Metal-binding</keyword>
<keyword evidence="11" id="KW-0539">Nucleus</keyword>
<dbReference type="Proteomes" id="UP000694523">
    <property type="component" value="Unplaced"/>
</dbReference>
<dbReference type="Ensembl" id="ENSNMLT00000009228.1">
    <property type="protein sequence ID" value="ENSNMLP00000008109.1"/>
    <property type="gene ID" value="ENSNMLG00000005770.1"/>
</dbReference>
<dbReference type="Gene3D" id="3.30.160.60">
    <property type="entry name" value="Classic Zinc Finger"/>
    <property type="match status" value="7"/>
</dbReference>
<evidence type="ECO:0000256" key="11">
    <source>
        <dbReference type="ARBA" id="ARBA00023242"/>
    </source>
</evidence>
<evidence type="ECO:0000256" key="9">
    <source>
        <dbReference type="ARBA" id="ARBA00023125"/>
    </source>
</evidence>
<dbReference type="AlphaFoldDB" id="A0A8C6SNW7"/>
<dbReference type="GO" id="GO:0001227">
    <property type="term" value="F:DNA-binding transcription repressor activity, RNA polymerase II-specific"/>
    <property type="evidence" value="ECO:0007669"/>
    <property type="project" value="TreeGrafter"/>
</dbReference>
<evidence type="ECO:0000313" key="16">
    <source>
        <dbReference type="Proteomes" id="UP000694523"/>
    </source>
</evidence>
<feature type="compositionally biased region" description="Basic and acidic residues" evidence="13">
    <location>
        <begin position="249"/>
        <end position="266"/>
    </location>
</feature>
<reference evidence="15" key="2">
    <citation type="submission" date="2025-09" db="UniProtKB">
        <authorList>
            <consortium name="Ensembl"/>
        </authorList>
    </citation>
    <scope>IDENTIFICATION</scope>
</reference>
<reference evidence="15" key="1">
    <citation type="submission" date="2025-08" db="UniProtKB">
        <authorList>
            <consortium name="Ensembl"/>
        </authorList>
    </citation>
    <scope>IDENTIFICATION</scope>
</reference>
<feature type="domain" description="C2H2-type" evidence="14">
    <location>
        <begin position="215"/>
        <end position="242"/>
    </location>
</feature>
<protein>
    <recommendedName>
        <fullName evidence="14">C2H2-type domain-containing protein</fullName>
    </recommendedName>
</protein>
<dbReference type="FunFam" id="3.30.160.60:FF:000303">
    <property type="entry name" value="Zinc finger protein 41"/>
    <property type="match status" value="1"/>
</dbReference>
<evidence type="ECO:0000256" key="12">
    <source>
        <dbReference type="PROSITE-ProRule" id="PRU00042"/>
    </source>
</evidence>
<feature type="compositionally biased region" description="Basic and acidic residues" evidence="13">
    <location>
        <begin position="281"/>
        <end position="296"/>
    </location>
</feature>
<sequence>IMDNTHESFDSIRPFTCQQCGKSFRHRSVLELHKRIHAKDKPYKCKVCGKSFSMSSYLQQHLNIHTGLKPFKCPDCGKDFSFLHSMKTHQKLHQEKPFRCSYCRKGYSDEAQLQHHMLSHNGEKPHQCSICDKRFGLAYQLRDHMNTHTGERPHHCEVCNKSFTWLSNHKCDICDRSFRLLSGLLRHRAVHNTQSLPPPIKSFQYQVEHLQKNTYSCPDCGKLFSRAKALQFHMKSHGYETGYSPTPHRPAETKEDLQKLCTKRESSSPPQELDSVSVLKTESKTKKDSHLDNGETEELKYKCKVTPVPPVFHVIQKYQRPSCP</sequence>
<dbReference type="GO" id="GO:0001817">
    <property type="term" value="P:regulation of cytokine production"/>
    <property type="evidence" value="ECO:0007669"/>
    <property type="project" value="TreeGrafter"/>
</dbReference>
<dbReference type="GO" id="GO:0000978">
    <property type="term" value="F:RNA polymerase II cis-regulatory region sequence-specific DNA binding"/>
    <property type="evidence" value="ECO:0007669"/>
    <property type="project" value="TreeGrafter"/>
</dbReference>
<evidence type="ECO:0000256" key="6">
    <source>
        <dbReference type="ARBA" id="ARBA00022771"/>
    </source>
</evidence>
<dbReference type="GO" id="GO:0005654">
    <property type="term" value="C:nucleoplasm"/>
    <property type="evidence" value="ECO:0007669"/>
    <property type="project" value="TreeGrafter"/>
</dbReference>
<comment type="similarity">
    <text evidence="3">Belongs to the krueppel C2H2-type zinc-finger protein family.</text>
</comment>
<dbReference type="GO" id="GO:0008270">
    <property type="term" value="F:zinc ion binding"/>
    <property type="evidence" value="ECO:0007669"/>
    <property type="project" value="UniProtKB-KW"/>
</dbReference>
<dbReference type="GO" id="GO:0002682">
    <property type="term" value="P:regulation of immune system process"/>
    <property type="evidence" value="ECO:0007669"/>
    <property type="project" value="TreeGrafter"/>
</dbReference>
<feature type="domain" description="C2H2-type" evidence="14">
    <location>
        <begin position="169"/>
        <end position="196"/>
    </location>
</feature>
<keyword evidence="5" id="KW-0677">Repeat</keyword>
<dbReference type="Pfam" id="PF00096">
    <property type="entry name" value="zf-C2H2"/>
    <property type="match status" value="5"/>
</dbReference>
<dbReference type="PANTHER" id="PTHR24399:SF23">
    <property type="entry name" value="C2H2-TYPE DOMAIN-CONTAINING PROTEIN"/>
    <property type="match status" value="1"/>
</dbReference>
<keyword evidence="10" id="KW-0804">Transcription</keyword>
<keyword evidence="8" id="KW-0805">Transcription regulation</keyword>
<evidence type="ECO:0000256" key="4">
    <source>
        <dbReference type="ARBA" id="ARBA00022723"/>
    </source>
</evidence>
<evidence type="ECO:0000256" key="1">
    <source>
        <dbReference type="ARBA" id="ARBA00003767"/>
    </source>
</evidence>
<dbReference type="InterPro" id="IPR036236">
    <property type="entry name" value="Znf_C2H2_sf"/>
</dbReference>
<evidence type="ECO:0000256" key="5">
    <source>
        <dbReference type="ARBA" id="ARBA00022737"/>
    </source>
</evidence>
<evidence type="ECO:0000259" key="14">
    <source>
        <dbReference type="PROSITE" id="PS50157"/>
    </source>
</evidence>
<feature type="domain" description="C2H2-type" evidence="14">
    <location>
        <begin position="15"/>
        <end position="42"/>
    </location>
</feature>
<dbReference type="InterPro" id="IPR013087">
    <property type="entry name" value="Znf_C2H2_type"/>
</dbReference>
<feature type="domain" description="C2H2-type" evidence="14">
    <location>
        <begin position="98"/>
        <end position="125"/>
    </location>
</feature>
<keyword evidence="6 12" id="KW-0863">Zinc-finger</keyword>
<evidence type="ECO:0000256" key="2">
    <source>
        <dbReference type="ARBA" id="ARBA00004123"/>
    </source>
</evidence>
<dbReference type="PROSITE" id="PS00028">
    <property type="entry name" value="ZINC_FINGER_C2H2_1"/>
    <property type="match status" value="7"/>
</dbReference>
<keyword evidence="7" id="KW-0862">Zinc</keyword>
<evidence type="ECO:0000256" key="3">
    <source>
        <dbReference type="ARBA" id="ARBA00006991"/>
    </source>
</evidence>
<evidence type="ECO:0000256" key="13">
    <source>
        <dbReference type="SAM" id="MobiDB-lite"/>
    </source>
</evidence>
<dbReference type="FunFam" id="3.30.160.60:FF:000100">
    <property type="entry name" value="Zinc finger 45-like"/>
    <property type="match status" value="2"/>
</dbReference>
<evidence type="ECO:0000256" key="10">
    <source>
        <dbReference type="ARBA" id="ARBA00023163"/>
    </source>
</evidence>
<dbReference type="FunFam" id="3.30.160.60:FF:000028">
    <property type="entry name" value="zinc finger protein 90 homolog"/>
    <property type="match status" value="1"/>
</dbReference>
<feature type="domain" description="C2H2-type" evidence="14">
    <location>
        <begin position="43"/>
        <end position="70"/>
    </location>
</feature>
<accession>A0A8C6SNW7</accession>
<proteinExistence type="inferred from homology"/>
<dbReference type="Pfam" id="PF13894">
    <property type="entry name" value="zf-C2H2_4"/>
    <property type="match status" value="2"/>
</dbReference>
<dbReference type="PANTHER" id="PTHR24399">
    <property type="entry name" value="ZINC FINGER AND BTB DOMAIN-CONTAINING"/>
    <property type="match status" value="1"/>
</dbReference>
<dbReference type="PROSITE" id="PS50157">
    <property type="entry name" value="ZINC_FINGER_C2H2_2"/>
    <property type="match status" value="7"/>
</dbReference>
<evidence type="ECO:0000256" key="7">
    <source>
        <dbReference type="ARBA" id="ARBA00022833"/>
    </source>
</evidence>
<keyword evidence="9" id="KW-0238">DNA-binding</keyword>
<organism evidence="15 16">
    <name type="scientific">Neogobius melanostomus</name>
    <name type="common">round goby</name>
    <dbReference type="NCBI Taxonomy" id="47308"/>
    <lineage>
        <taxon>Eukaryota</taxon>
        <taxon>Metazoa</taxon>
        <taxon>Chordata</taxon>
        <taxon>Craniata</taxon>
        <taxon>Vertebrata</taxon>
        <taxon>Euteleostomi</taxon>
        <taxon>Actinopterygii</taxon>
        <taxon>Neopterygii</taxon>
        <taxon>Teleostei</taxon>
        <taxon>Neoteleostei</taxon>
        <taxon>Acanthomorphata</taxon>
        <taxon>Gobiaria</taxon>
        <taxon>Gobiiformes</taxon>
        <taxon>Gobioidei</taxon>
        <taxon>Gobiidae</taxon>
        <taxon>Benthophilinae</taxon>
        <taxon>Neogobiini</taxon>
        <taxon>Neogobius</taxon>
    </lineage>
</organism>
<dbReference type="SUPFAM" id="SSF57667">
    <property type="entry name" value="beta-beta-alpha zinc fingers"/>
    <property type="match status" value="4"/>
</dbReference>
<feature type="domain" description="C2H2-type" evidence="14">
    <location>
        <begin position="71"/>
        <end position="98"/>
    </location>
</feature>
<comment type="subcellular location">
    <subcellularLocation>
        <location evidence="2">Nucleus</location>
    </subcellularLocation>
</comment>
<dbReference type="SMART" id="SM00355">
    <property type="entry name" value="ZnF_C2H2"/>
    <property type="match status" value="7"/>
</dbReference>
<dbReference type="FunFam" id="3.30.160.60:FF:000671">
    <property type="entry name" value="Zinc finger protein 26"/>
    <property type="match status" value="1"/>
</dbReference>